<feature type="region of interest" description="Disordered" evidence="1">
    <location>
        <begin position="1"/>
        <end position="107"/>
    </location>
</feature>
<protein>
    <submittedName>
        <fullName evidence="2">Uncharacterized protein</fullName>
    </submittedName>
</protein>
<reference evidence="3" key="1">
    <citation type="journal article" date="2014" name="Proc. Natl. Acad. Sci. U.S.A.">
        <title>Extensive sampling of basidiomycete genomes demonstrates inadequacy of the white-rot/brown-rot paradigm for wood decay fungi.</title>
        <authorList>
            <person name="Riley R."/>
            <person name="Salamov A.A."/>
            <person name="Brown D.W."/>
            <person name="Nagy L.G."/>
            <person name="Floudas D."/>
            <person name="Held B.W."/>
            <person name="Levasseur A."/>
            <person name="Lombard V."/>
            <person name="Morin E."/>
            <person name="Otillar R."/>
            <person name="Lindquist E.A."/>
            <person name="Sun H."/>
            <person name="LaButti K.M."/>
            <person name="Schmutz J."/>
            <person name="Jabbour D."/>
            <person name="Luo H."/>
            <person name="Baker S.E."/>
            <person name="Pisabarro A.G."/>
            <person name="Walton J.D."/>
            <person name="Blanchette R.A."/>
            <person name="Henrissat B."/>
            <person name="Martin F."/>
            <person name="Cullen D."/>
            <person name="Hibbett D.S."/>
            <person name="Grigoriev I.V."/>
        </authorList>
    </citation>
    <scope>NUCLEOTIDE SEQUENCE [LARGE SCALE GENOMIC DNA]</scope>
    <source>
        <strain evidence="3">MUCL 33604</strain>
    </source>
</reference>
<feature type="compositionally biased region" description="Gly residues" evidence="1">
    <location>
        <begin position="83"/>
        <end position="97"/>
    </location>
</feature>
<keyword evidence="3" id="KW-1185">Reference proteome</keyword>
<sequence>MESPMDDESASTSSSGTPPPEDGHYIPTSMQSSTLAAMFAQTATNDYTQPAPGKRRLPGGTGFGASMSNRDAKSRRREETGGRRGGNLIGGSGGGWQEGKERTRKEDELVDVPLAEILKKQFGDPFNDTIIKNNS</sequence>
<gene>
    <name evidence="2" type="ORF">JAAARDRAFT_30574</name>
</gene>
<feature type="compositionally biased region" description="Basic and acidic residues" evidence="1">
    <location>
        <begin position="70"/>
        <end position="82"/>
    </location>
</feature>
<organism evidence="2 3">
    <name type="scientific">Jaapia argillacea MUCL 33604</name>
    <dbReference type="NCBI Taxonomy" id="933084"/>
    <lineage>
        <taxon>Eukaryota</taxon>
        <taxon>Fungi</taxon>
        <taxon>Dikarya</taxon>
        <taxon>Basidiomycota</taxon>
        <taxon>Agaricomycotina</taxon>
        <taxon>Agaricomycetes</taxon>
        <taxon>Agaricomycetidae</taxon>
        <taxon>Jaapiales</taxon>
        <taxon>Jaapiaceae</taxon>
        <taxon>Jaapia</taxon>
    </lineage>
</organism>
<dbReference type="OrthoDB" id="2726318at2759"/>
<evidence type="ECO:0000313" key="2">
    <source>
        <dbReference type="EMBL" id="KDQ62672.1"/>
    </source>
</evidence>
<dbReference type="Proteomes" id="UP000027265">
    <property type="component" value="Unassembled WGS sequence"/>
</dbReference>
<feature type="compositionally biased region" description="Polar residues" evidence="1">
    <location>
        <begin position="28"/>
        <end position="48"/>
    </location>
</feature>
<name>A0A067QGM7_9AGAM</name>
<evidence type="ECO:0000313" key="3">
    <source>
        <dbReference type="Proteomes" id="UP000027265"/>
    </source>
</evidence>
<dbReference type="AlphaFoldDB" id="A0A067QGM7"/>
<proteinExistence type="predicted"/>
<dbReference type="HOGENOM" id="CLU_128855_0_0_1"/>
<feature type="compositionally biased region" description="Basic and acidic residues" evidence="1">
    <location>
        <begin position="98"/>
        <end position="107"/>
    </location>
</feature>
<dbReference type="EMBL" id="KL197711">
    <property type="protein sequence ID" value="KDQ62672.1"/>
    <property type="molecule type" value="Genomic_DNA"/>
</dbReference>
<accession>A0A067QGM7</accession>
<evidence type="ECO:0000256" key="1">
    <source>
        <dbReference type="SAM" id="MobiDB-lite"/>
    </source>
</evidence>
<dbReference type="InParanoid" id="A0A067QGM7"/>